<sequence>MQFLNFIIPSITQFYIILFLLRFWIQWNDINVKNMFFHFVYKSTDFIYEKIYSIFPINTLLEKKISSLITSYMFVIAHMIFTFWMENYIHLINKISILIISLIQLFTYFGKVIFWIVIGKILFNWKKNMNYPLSETLNLLIRPIIFRVNKITSSCNGDYFSCIVIVLILVSLNYLRMDLISLIDTRAANILSSSYHKTNYN</sequence>
<protein>
    <recommendedName>
        <fullName evidence="4">YggT family protein</fullName>
    </recommendedName>
</protein>
<name>A0A1V0HKW9_9ENTR</name>
<keyword evidence="1" id="KW-0472">Membrane</keyword>
<evidence type="ECO:0000313" key="2">
    <source>
        <dbReference type="EMBL" id="ARC53469.1"/>
    </source>
</evidence>
<dbReference type="EMBL" id="CP012839">
    <property type="protein sequence ID" value="ARC53469.1"/>
    <property type="molecule type" value="Genomic_DNA"/>
</dbReference>
<feature type="transmembrane region" description="Helical" evidence="1">
    <location>
        <begin position="157"/>
        <end position="175"/>
    </location>
</feature>
<reference evidence="2 3" key="1">
    <citation type="submission" date="2015-10" db="EMBL/GenBank/DDBJ databases">
        <title>Survey of human and primate louse endosymbionts.</title>
        <authorList>
            <person name="Boyd B.M."/>
        </authorList>
    </citation>
    <scope>NUCLEOTIDE SEQUENCE [LARGE SCALE GENOMIC DNA]</scope>
    <source>
        <strain evidence="2 3">PTSK</strain>
    </source>
</reference>
<keyword evidence="1" id="KW-0812">Transmembrane</keyword>
<dbReference type="STRING" id="428411.AOQ87_02340"/>
<dbReference type="Proteomes" id="UP000242793">
    <property type="component" value="Chromosome"/>
</dbReference>
<organism evidence="2 3">
    <name type="scientific">Candidatus Riesia pediculischaeffi</name>
    <dbReference type="NCBI Taxonomy" id="428411"/>
    <lineage>
        <taxon>Bacteria</taxon>
        <taxon>Pseudomonadati</taxon>
        <taxon>Pseudomonadota</taxon>
        <taxon>Gammaproteobacteria</taxon>
        <taxon>Enterobacterales</taxon>
        <taxon>Enterobacteriaceae</taxon>
        <taxon>Candidatus Riesia</taxon>
    </lineage>
</organism>
<feature type="transmembrane region" description="Helical" evidence="1">
    <location>
        <begin position="65"/>
        <end position="85"/>
    </location>
</feature>
<dbReference type="KEGG" id="rped:AOQ87_02340"/>
<proteinExistence type="predicted"/>
<gene>
    <name evidence="2" type="ORF">AOQ87_02340</name>
</gene>
<feature type="transmembrane region" description="Helical" evidence="1">
    <location>
        <begin position="97"/>
        <end position="123"/>
    </location>
</feature>
<keyword evidence="3" id="KW-1185">Reference proteome</keyword>
<dbReference type="AlphaFoldDB" id="A0A1V0HKW9"/>
<dbReference type="RefSeq" id="WP_080626659.1">
    <property type="nucleotide sequence ID" value="NZ_CP012839.1"/>
</dbReference>
<evidence type="ECO:0000256" key="1">
    <source>
        <dbReference type="SAM" id="Phobius"/>
    </source>
</evidence>
<keyword evidence="1" id="KW-1133">Transmembrane helix</keyword>
<evidence type="ECO:0000313" key="3">
    <source>
        <dbReference type="Proteomes" id="UP000242793"/>
    </source>
</evidence>
<feature type="transmembrane region" description="Helical" evidence="1">
    <location>
        <begin position="6"/>
        <end position="25"/>
    </location>
</feature>
<evidence type="ECO:0008006" key="4">
    <source>
        <dbReference type="Google" id="ProtNLM"/>
    </source>
</evidence>
<accession>A0A1V0HKW9</accession>